<proteinExistence type="predicted"/>
<dbReference type="Pfam" id="PF00300">
    <property type="entry name" value="His_Phos_1"/>
    <property type="match status" value="1"/>
</dbReference>
<dbReference type="EMBL" id="SMKZ01000002">
    <property type="protein sequence ID" value="TDE14915.1"/>
    <property type="molecule type" value="Genomic_DNA"/>
</dbReference>
<accession>A0A4R5DUM9</accession>
<dbReference type="SUPFAM" id="SSF53254">
    <property type="entry name" value="Phosphoglycerate mutase-like"/>
    <property type="match status" value="1"/>
</dbReference>
<dbReference type="SMART" id="SM00855">
    <property type="entry name" value="PGAM"/>
    <property type="match status" value="1"/>
</dbReference>
<dbReference type="InParanoid" id="A0A4R5DUM9"/>
<name>A0A4R5DUM9_9ACTN</name>
<keyword evidence="2" id="KW-1185">Reference proteome</keyword>
<organism evidence="1 2">
    <name type="scientific">Jiangella asiatica</name>
    <dbReference type="NCBI Taxonomy" id="2530372"/>
    <lineage>
        <taxon>Bacteria</taxon>
        <taxon>Bacillati</taxon>
        <taxon>Actinomycetota</taxon>
        <taxon>Actinomycetes</taxon>
        <taxon>Jiangellales</taxon>
        <taxon>Jiangellaceae</taxon>
        <taxon>Jiangella</taxon>
    </lineage>
</organism>
<dbReference type="AlphaFoldDB" id="A0A4R5DUM9"/>
<dbReference type="InterPro" id="IPR013078">
    <property type="entry name" value="His_Pase_superF_clade-1"/>
</dbReference>
<dbReference type="RefSeq" id="WP_131890506.1">
    <property type="nucleotide sequence ID" value="NZ_SMKZ01000002.1"/>
</dbReference>
<dbReference type="Gene3D" id="3.40.50.1240">
    <property type="entry name" value="Phosphoglycerate mutase-like"/>
    <property type="match status" value="1"/>
</dbReference>
<evidence type="ECO:0000313" key="2">
    <source>
        <dbReference type="Proteomes" id="UP000294739"/>
    </source>
</evidence>
<reference evidence="1 2" key="1">
    <citation type="submission" date="2019-03" db="EMBL/GenBank/DDBJ databases">
        <title>Draft genome sequences of novel Actinobacteria.</title>
        <authorList>
            <person name="Sahin N."/>
            <person name="Ay H."/>
            <person name="Saygin H."/>
        </authorList>
    </citation>
    <scope>NUCLEOTIDE SEQUENCE [LARGE SCALE GENOMIC DNA]</scope>
    <source>
        <strain evidence="1 2">5K138</strain>
    </source>
</reference>
<dbReference type="OrthoDB" id="4697614at2"/>
<gene>
    <name evidence="1" type="ORF">E1269_01975</name>
</gene>
<dbReference type="CDD" id="cd07067">
    <property type="entry name" value="HP_PGM_like"/>
    <property type="match status" value="1"/>
</dbReference>
<protein>
    <submittedName>
        <fullName evidence="1">Histidine phosphatase family protein</fullName>
    </submittedName>
</protein>
<dbReference type="Proteomes" id="UP000294739">
    <property type="component" value="Unassembled WGS sequence"/>
</dbReference>
<sequence length="234" mass="25492">MRLLVIRHADPDYAADAITERGRREADALAAWLSSQDVTHVFTSPMGRARQTARPTAAATGLRPHVLPWTAELRMVKVADSLGGVGPVWNLPGELVRGGRDLPTTVDWDRLPALTGYDFRARFEQLRRDSDAFLAELGYRRENGVYRAAAPDEDVVAVFCHAGFGLAWLAHLLALPLTLTWCGLYLAPTSVTTVLMERRSPGLAVPRALAIGDTSHLRAAGLTDSTRGLTANSR</sequence>
<evidence type="ECO:0000313" key="1">
    <source>
        <dbReference type="EMBL" id="TDE14915.1"/>
    </source>
</evidence>
<dbReference type="InterPro" id="IPR029033">
    <property type="entry name" value="His_PPase_superfam"/>
</dbReference>
<comment type="caution">
    <text evidence="1">The sequence shown here is derived from an EMBL/GenBank/DDBJ whole genome shotgun (WGS) entry which is preliminary data.</text>
</comment>